<dbReference type="SMART" id="SM00195">
    <property type="entry name" value="DSPc"/>
    <property type="match status" value="1"/>
</dbReference>
<dbReference type="WBParaSite" id="SPAL_0000214200.1">
    <property type="protein sequence ID" value="SPAL_0000214200.1"/>
    <property type="gene ID" value="SPAL_0000214200"/>
</dbReference>
<dbReference type="InterPro" id="IPR000387">
    <property type="entry name" value="Tyr_Pase_dom"/>
</dbReference>
<dbReference type="GO" id="GO:0008579">
    <property type="term" value="F:JUN kinase phosphatase activity"/>
    <property type="evidence" value="ECO:0007669"/>
    <property type="project" value="TreeGrafter"/>
</dbReference>
<keyword evidence="4" id="KW-1185">Reference proteome</keyword>
<evidence type="ECO:0000259" key="2">
    <source>
        <dbReference type="PROSITE" id="PS50054"/>
    </source>
</evidence>
<dbReference type="PROSITE" id="PS50056">
    <property type="entry name" value="TYR_PHOSPHATASE_2"/>
    <property type="match status" value="1"/>
</dbReference>
<organism evidence="4 5">
    <name type="scientific">Strongyloides papillosus</name>
    <name type="common">Intestinal threadworm</name>
    <dbReference type="NCBI Taxonomy" id="174720"/>
    <lineage>
        <taxon>Eukaryota</taxon>
        <taxon>Metazoa</taxon>
        <taxon>Ecdysozoa</taxon>
        <taxon>Nematoda</taxon>
        <taxon>Chromadorea</taxon>
        <taxon>Rhabditida</taxon>
        <taxon>Tylenchina</taxon>
        <taxon>Panagrolaimomorpha</taxon>
        <taxon>Strongyloidoidea</taxon>
        <taxon>Strongyloididae</taxon>
        <taxon>Strongyloides</taxon>
    </lineage>
</organism>
<dbReference type="GO" id="GO:0004722">
    <property type="term" value="F:protein serine/threonine phosphatase activity"/>
    <property type="evidence" value="ECO:0007669"/>
    <property type="project" value="UniProtKB-EC"/>
</dbReference>
<accession>A0A0N5B7W8</accession>
<dbReference type="SUPFAM" id="SSF52799">
    <property type="entry name" value="(Phosphotyrosine protein) phosphatases II"/>
    <property type="match status" value="1"/>
</dbReference>
<dbReference type="GO" id="GO:0005737">
    <property type="term" value="C:cytoplasm"/>
    <property type="evidence" value="ECO:0007669"/>
    <property type="project" value="TreeGrafter"/>
</dbReference>
<dbReference type="PRINTS" id="PR01910">
    <property type="entry name" value="ADSPHPHTASEB"/>
</dbReference>
<proteinExistence type="predicted"/>
<dbReference type="InterPro" id="IPR020422">
    <property type="entry name" value="TYR_PHOSPHATASE_DUAL_dom"/>
</dbReference>
<sequence>MDSSSSIISEISKIKSRLKNVETTVVNENGIASVEKKDKEGYFIQVKSDNTKKREGFVVDLKPDFEIAQVTENIFLGSQDVAMDEVLLKTNNITHIINVSIDVPNYFPDKFVYLSLKIYDRPDTNLNNYIPTINNFIKESLANFPNPKIFIHCNAGISRSVSVTIAYLILCCGLSYNEAYEKIKKVRKNARPNDGFMKQLKNM</sequence>
<feature type="domain" description="Tyrosine-protein phosphatase" evidence="2">
    <location>
        <begin position="66"/>
        <end position="203"/>
    </location>
</feature>
<dbReference type="GO" id="GO:0017017">
    <property type="term" value="F:MAP kinase tyrosine/serine/threonine phosphatase activity"/>
    <property type="evidence" value="ECO:0007669"/>
    <property type="project" value="InterPro"/>
</dbReference>
<dbReference type="PRINTS" id="PR01908">
    <property type="entry name" value="ADSPHPHTASE"/>
</dbReference>
<dbReference type="EC" id="3.1.3.16" evidence="1"/>
<dbReference type="PROSITE" id="PS50054">
    <property type="entry name" value="TYR_PHOSPHATASE_DUAL"/>
    <property type="match status" value="1"/>
</dbReference>
<feature type="domain" description="Tyrosine specific protein phosphatases" evidence="3">
    <location>
        <begin position="127"/>
        <end position="187"/>
    </location>
</feature>
<dbReference type="Pfam" id="PF00782">
    <property type="entry name" value="DSPc"/>
    <property type="match status" value="1"/>
</dbReference>
<protein>
    <recommendedName>
        <fullName evidence="1">protein-serine/threonine phosphatase</fullName>
        <ecNumber evidence="1">3.1.3.16</ecNumber>
    </recommendedName>
</protein>
<dbReference type="PANTHER" id="PTHR46377">
    <property type="entry name" value="DUAL SPECIFICITY PROTEIN PHOSPHATASE 19"/>
    <property type="match status" value="1"/>
</dbReference>
<dbReference type="Gene3D" id="3.90.190.10">
    <property type="entry name" value="Protein tyrosine phosphatase superfamily"/>
    <property type="match status" value="1"/>
</dbReference>
<dbReference type="AlphaFoldDB" id="A0A0N5B7W8"/>
<dbReference type="CDD" id="cd14498">
    <property type="entry name" value="DSP"/>
    <property type="match status" value="1"/>
</dbReference>
<dbReference type="Proteomes" id="UP000046392">
    <property type="component" value="Unplaced"/>
</dbReference>
<evidence type="ECO:0000259" key="3">
    <source>
        <dbReference type="PROSITE" id="PS50056"/>
    </source>
</evidence>
<dbReference type="PANTHER" id="PTHR46377:SF1">
    <property type="entry name" value="DUAL SPECIFICITY PROTEIN PHOSPHATASE 19"/>
    <property type="match status" value="1"/>
</dbReference>
<dbReference type="InterPro" id="IPR020420">
    <property type="entry name" value="Atypical_DUSP_subfamB"/>
</dbReference>
<dbReference type="InterPro" id="IPR029021">
    <property type="entry name" value="Prot-tyrosine_phosphatase-like"/>
</dbReference>
<dbReference type="InterPro" id="IPR000340">
    <property type="entry name" value="Dual-sp_phosphatase_cat-dom"/>
</dbReference>
<evidence type="ECO:0000313" key="4">
    <source>
        <dbReference type="Proteomes" id="UP000046392"/>
    </source>
</evidence>
<name>A0A0N5B7W8_STREA</name>
<dbReference type="STRING" id="174720.A0A0N5B7W8"/>
<evidence type="ECO:0000256" key="1">
    <source>
        <dbReference type="ARBA" id="ARBA00013081"/>
    </source>
</evidence>
<reference evidence="5" key="1">
    <citation type="submission" date="2017-02" db="UniProtKB">
        <authorList>
            <consortium name="WormBaseParasite"/>
        </authorList>
    </citation>
    <scope>IDENTIFICATION</scope>
</reference>
<evidence type="ECO:0000313" key="5">
    <source>
        <dbReference type="WBParaSite" id="SPAL_0000214200.1"/>
    </source>
</evidence>